<dbReference type="EMBL" id="JAMZIH010001174">
    <property type="protein sequence ID" value="KAJ1678429.1"/>
    <property type="molecule type" value="Genomic_DNA"/>
</dbReference>
<evidence type="ECO:0000313" key="2">
    <source>
        <dbReference type="Proteomes" id="UP001145114"/>
    </source>
</evidence>
<keyword evidence="2" id="KW-1185">Reference proteome</keyword>
<reference evidence="1" key="1">
    <citation type="submission" date="2022-06" db="EMBL/GenBank/DDBJ databases">
        <title>Phylogenomic reconstructions and comparative analyses of Kickxellomycotina fungi.</title>
        <authorList>
            <person name="Reynolds N.K."/>
            <person name="Stajich J.E."/>
            <person name="Barry K."/>
            <person name="Grigoriev I.V."/>
            <person name="Crous P."/>
            <person name="Smith M.E."/>
        </authorList>
    </citation>
    <scope>NUCLEOTIDE SEQUENCE</scope>
    <source>
        <strain evidence="1">RSA 2271</strain>
    </source>
</reference>
<gene>
    <name evidence="1" type="primary">COG2</name>
    <name evidence="1" type="ORF">EV182_004063</name>
</gene>
<protein>
    <submittedName>
        <fullName evidence="1">Conserved oligomeric Golgi complex subunit 2</fullName>
    </submittedName>
</protein>
<name>A0ACC1HX12_9FUNG</name>
<proteinExistence type="predicted"/>
<accession>A0ACC1HX12</accession>
<organism evidence="1 2">
    <name type="scientific">Spiromyces aspiralis</name>
    <dbReference type="NCBI Taxonomy" id="68401"/>
    <lineage>
        <taxon>Eukaryota</taxon>
        <taxon>Fungi</taxon>
        <taxon>Fungi incertae sedis</taxon>
        <taxon>Zoopagomycota</taxon>
        <taxon>Kickxellomycotina</taxon>
        <taxon>Kickxellomycetes</taxon>
        <taxon>Kickxellales</taxon>
        <taxon>Kickxellaceae</taxon>
        <taxon>Spiromyces</taxon>
    </lineage>
</organism>
<dbReference type="Proteomes" id="UP001145114">
    <property type="component" value="Unassembled WGS sequence"/>
</dbReference>
<evidence type="ECO:0000313" key="1">
    <source>
        <dbReference type="EMBL" id="KAJ1678429.1"/>
    </source>
</evidence>
<comment type="caution">
    <text evidence="1">The sequence shown here is derived from an EMBL/GenBank/DDBJ whole genome shotgun (WGS) entry which is preliminary data.</text>
</comment>
<sequence>MVRPKLSKLYWQHDQSSIFTRSREEGPPTSEGPNSDCNNKQRSLVSGNGDFSVLSDMLLSTLTTSVLHPLVRDHLSRLVERIAQSLATRCFEDGDKTNVTKSVRQVPSLYRHTNRPPPAGPLPYVDQILAPLSEFVQDESNRMMLSDIAIDIDNNRIAMRAVELRACELATAKYQELIRDLLKGVAKTEASLQRFKRFTTRGGKDSGNVSSEVSAEVVDLRGTIPSTDDNKIRRQVWFDAMAFISNVKQQLGVGHGDTQTAAIADQFLRPLSQLIEPFGQ</sequence>